<accession>A0A371BFK6</accession>
<proteinExistence type="predicted"/>
<keyword evidence="2" id="KW-1185">Reference proteome</keyword>
<dbReference type="Proteomes" id="UP000263833">
    <property type="component" value="Unassembled WGS sequence"/>
</dbReference>
<name>A0A371BFK6_9SPHN</name>
<protein>
    <submittedName>
        <fullName evidence="1">DUF2332 family protein</fullName>
    </submittedName>
</protein>
<sequence length="348" mass="37971">MSEAIRNAFHQQASGCRAMNSPLTAAILETLAYTLNHSTRTGARILDWPGDPMADALKLRIAGGLHAVARSEQDADLTALYRTGTGDFATILPRVLIEWDDWLYPWLDSPPQTNEVGRSAALMAGLMVAAQRLDKSVELLELGSSAGLNLNLDRFCYNLGGLEAGPIDAAVHIMPDWTGNAPEGQWPQIIARNGVDQNPLDVRDEAIAARLLAFCWPDQHDRLARLEAAIEIARAFPPAVAAGDAADWIEHKLAEPQAKGTARIVMHSVFWQYLPVDTQKRIETAILKAGKTAAPDYPLGWLSFEPDPSTISPMQLRLRLWPSGGSLHLAACHPHGASINWFGREKSA</sequence>
<comment type="caution">
    <text evidence="1">The sequence shown here is derived from an EMBL/GenBank/DDBJ whole genome shotgun (WGS) entry which is preliminary data.</text>
</comment>
<dbReference type="AlphaFoldDB" id="A0A371BFK6"/>
<dbReference type="OrthoDB" id="7666987at2"/>
<dbReference type="Pfam" id="PF10094">
    <property type="entry name" value="DUF2332"/>
    <property type="match status" value="1"/>
</dbReference>
<evidence type="ECO:0000313" key="1">
    <source>
        <dbReference type="EMBL" id="RDV06364.1"/>
    </source>
</evidence>
<organism evidence="1 2">
    <name type="scientific">Sphingorhabdus pulchriflava</name>
    <dbReference type="NCBI Taxonomy" id="2292257"/>
    <lineage>
        <taxon>Bacteria</taxon>
        <taxon>Pseudomonadati</taxon>
        <taxon>Pseudomonadota</taxon>
        <taxon>Alphaproteobacteria</taxon>
        <taxon>Sphingomonadales</taxon>
        <taxon>Sphingomonadaceae</taxon>
        <taxon>Sphingorhabdus</taxon>
    </lineage>
</organism>
<reference evidence="2" key="1">
    <citation type="submission" date="2018-08" db="EMBL/GenBank/DDBJ databases">
        <authorList>
            <person name="Kim S.-J."/>
            <person name="Jung G.-Y."/>
        </authorList>
    </citation>
    <scope>NUCLEOTIDE SEQUENCE [LARGE SCALE GENOMIC DNA]</scope>
    <source>
        <strain evidence="2">GY_G</strain>
    </source>
</reference>
<dbReference type="EMBL" id="QRGP01000001">
    <property type="protein sequence ID" value="RDV06364.1"/>
    <property type="molecule type" value="Genomic_DNA"/>
</dbReference>
<dbReference type="PIRSF" id="PIRSF012608">
    <property type="entry name" value="UCP012608"/>
    <property type="match status" value="1"/>
</dbReference>
<dbReference type="InterPro" id="IPR011200">
    <property type="entry name" value="UCP012608"/>
</dbReference>
<dbReference type="RefSeq" id="WP_115547918.1">
    <property type="nucleotide sequence ID" value="NZ_QRGP01000001.1"/>
</dbReference>
<gene>
    <name evidence="1" type="ORF">DXH95_02735</name>
</gene>
<evidence type="ECO:0000313" key="2">
    <source>
        <dbReference type="Proteomes" id="UP000263833"/>
    </source>
</evidence>